<dbReference type="InterPro" id="IPR009288">
    <property type="entry name" value="AIG2-like_dom"/>
</dbReference>
<name>A0ABP6QAN3_9ACTN</name>
<feature type="region of interest" description="Disordered" evidence="3">
    <location>
        <begin position="1"/>
        <end position="21"/>
    </location>
</feature>
<gene>
    <name evidence="5" type="ORF">GCM10010468_35620</name>
</gene>
<dbReference type="PANTHER" id="PTHR31544">
    <property type="entry name" value="AIG2-LIKE PROTEIN D"/>
    <property type="match status" value="1"/>
</dbReference>
<dbReference type="CDD" id="cd06661">
    <property type="entry name" value="GGCT_like"/>
    <property type="match status" value="1"/>
</dbReference>
<organism evidence="5 6">
    <name type="scientific">Actinocorallia longicatena</name>
    <dbReference type="NCBI Taxonomy" id="111803"/>
    <lineage>
        <taxon>Bacteria</taxon>
        <taxon>Bacillati</taxon>
        <taxon>Actinomycetota</taxon>
        <taxon>Actinomycetes</taxon>
        <taxon>Streptosporangiales</taxon>
        <taxon>Thermomonosporaceae</taxon>
        <taxon>Actinocorallia</taxon>
    </lineage>
</organism>
<dbReference type="SUPFAM" id="SSF110857">
    <property type="entry name" value="Gamma-glutamyl cyclotransferase-like"/>
    <property type="match status" value="1"/>
</dbReference>
<dbReference type="InterPro" id="IPR036568">
    <property type="entry name" value="GGCT-like_sf"/>
</dbReference>
<dbReference type="Proteomes" id="UP001501237">
    <property type="component" value="Unassembled WGS sequence"/>
</dbReference>
<keyword evidence="1" id="KW-0808">Transferase</keyword>
<proteinExistence type="predicted"/>
<evidence type="ECO:0000256" key="1">
    <source>
        <dbReference type="ARBA" id="ARBA00022679"/>
    </source>
</evidence>
<dbReference type="Pfam" id="PF06094">
    <property type="entry name" value="GGACT"/>
    <property type="match status" value="1"/>
</dbReference>
<reference evidence="6" key="1">
    <citation type="journal article" date="2019" name="Int. J. Syst. Evol. Microbiol.">
        <title>The Global Catalogue of Microorganisms (GCM) 10K type strain sequencing project: providing services to taxonomists for standard genome sequencing and annotation.</title>
        <authorList>
            <consortium name="The Broad Institute Genomics Platform"/>
            <consortium name="The Broad Institute Genome Sequencing Center for Infectious Disease"/>
            <person name="Wu L."/>
            <person name="Ma J."/>
        </authorList>
    </citation>
    <scope>NUCLEOTIDE SEQUENCE [LARGE SCALE GENOMIC DNA]</scope>
    <source>
        <strain evidence="6">JCM 9377</strain>
    </source>
</reference>
<protein>
    <recommendedName>
        <fullName evidence="2">Putative gamma-glutamylcyclotransferase</fullName>
    </recommendedName>
</protein>
<evidence type="ECO:0000313" key="6">
    <source>
        <dbReference type="Proteomes" id="UP001501237"/>
    </source>
</evidence>
<comment type="caution">
    <text evidence="5">The sequence shown here is derived from an EMBL/GenBank/DDBJ whole genome shotgun (WGS) entry which is preliminary data.</text>
</comment>
<evidence type="ECO:0000313" key="5">
    <source>
        <dbReference type="EMBL" id="GAA3214728.1"/>
    </source>
</evidence>
<dbReference type="PANTHER" id="PTHR31544:SF2">
    <property type="entry name" value="AIG2-LIKE PROTEIN D"/>
    <property type="match status" value="1"/>
</dbReference>
<evidence type="ECO:0000259" key="4">
    <source>
        <dbReference type="Pfam" id="PF06094"/>
    </source>
</evidence>
<accession>A0ABP6QAN3</accession>
<evidence type="ECO:0000256" key="3">
    <source>
        <dbReference type="SAM" id="MobiDB-lite"/>
    </source>
</evidence>
<evidence type="ECO:0000256" key="2">
    <source>
        <dbReference type="ARBA" id="ARBA00030602"/>
    </source>
</evidence>
<keyword evidence="6" id="KW-1185">Reference proteome</keyword>
<dbReference type="Gene3D" id="3.10.490.10">
    <property type="entry name" value="Gamma-glutamyl cyclotransferase-like"/>
    <property type="match status" value="1"/>
</dbReference>
<dbReference type="EMBL" id="BAAAUV010000008">
    <property type="protein sequence ID" value="GAA3214728.1"/>
    <property type="molecule type" value="Genomic_DNA"/>
</dbReference>
<dbReference type="InterPro" id="IPR013024">
    <property type="entry name" value="GGCT-like"/>
</dbReference>
<sequence>MPHTEPHSPRQTSQPSGQKDRLSAAPDTLFVYGSLQFPEVLFALIDRVPAHTPAQAAGWRVAELPGRVYPGLVSGPTTAPGYLLTGLTAEEWRVLDAFEDPVYDLRRLDLVDGRHGWSYTCNFGAEVLETNWSAETFARDHLPAYIERCTAWRHRHEAKNQAS</sequence>
<dbReference type="InterPro" id="IPR045038">
    <property type="entry name" value="AIG2-like"/>
</dbReference>
<feature type="domain" description="Gamma-glutamylcyclotransferase AIG2-like" evidence="4">
    <location>
        <begin position="29"/>
        <end position="122"/>
    </location>
</feature>
<dbReference type="RefSeq" id="WP_344829347.1">
    <property type="nucleotide sequence ID" value="NZ_BAAAUV010000008.1"/>
</dbReference>